<dbReference type="Pfam" id="PF17765">
    <property type="entry name" value="MLTR_LBD"/>
    <property type="match status" value="1"/>
</dbReference>
<feature type="domain" description="HTH cro/C1-type" evidence="1">
    <location>
        <begin position="11"/>
        <end position="83"/>
    </location>
</feature>
<dbReference type="Gene3D" id="1.10.260.40">
    <property type="entry name" value="lambda repressor-like DNA-binding domains"/>
    <property type="match status" value="1"/>
</dbReference>
<dbReference type="EMBL" id="JAEPES010000005">
    <property type="protein sequence ID" value="MBK4348794.1"/>
    <property type="molecule type" value="Genomic_DNA"/>
</dbReference>
<dbReference type="Gene3D" id="3.30.450.180">
    <property type="match status" value="1"/>
</dbReference>
<gene>
    <name evidence="2" type="ORF">IV501_14230</name>
</gene>
<accession>A0A934SVI2</accession>
<dbReference type="InterPro" id="IPR041413">
    <property type="entry name" value="MLTR_LBD"/>
</dbReference>
<dbReference type="PANTHER" id="PTHR35010">
    <property type="entry name" value="BLL4672 PROTEIN-RELATED"/>
    <property type="match status" value="1"/>
</dbReference>
<dbReference type="PANTHER" id="PTHR35010:SF2">
    <property type="entry name" value="BLL4672 PROTEIN"/>
    <property type="match status" value="1"/>
</dbReference>
<dbReference type="SMART" id="SM00530">
    <property type="entry name" value="HTH_XRE"/>
    <property type="match status" value="1"/>
</dbReference>
<evidence type="ECO:0000313" key="2">
    <source>
        <dbReference type="EMBL" id="MBK4348794.1"/>
    </source>
</evidence>
<dbReference type="Proteomes" id="UP000636458">
    <property type="component" value="Unassembled WGS sequence"/>
</dbReference>
<reference evidence="2" key="1">
    <citation type="submission" date="2021-01" db="EMBL/GenBank/DDBJ databases">
        <title>Lacisediminihabitans sp. nov. strain G11-30, isolated from Antarctic Soil.</title>
        <authorList>
            <person name="Li J."/>
        </authorList>
    </citation>
    <scope>NUCLEOTIDE SEQUENCE</scope>
    <source>
        <strain evidence="2">G11-30</strain>
    </source>
</reference>
<protein>
    <submittedName>
        <fullName evidence="2">Helix-turn-helix domain-containing protein</fullName>
    </submittedName>
</protein>
<evidence type="ECO:0000259" key="1">
    <source>
        <dbReference type="SMART" id="SM00530"/>
    </source>
</evidence>
<organism evidence="2 3">
    <name type="scientific">Lacisediminihabitans changchengi</name>
    <dbReference type="NCBI Taxonomy" id="2787634"/>
    <lineage>
        <taxon>Bacteria</taxon>
        <taxon>Bacillati</taxon>
        <taxon>Actinomycetota</taxon>
        <taxon>Actinomycetes</taxon>
        <taxon>Micrococcales</taxon>
        <taxon>Microbacteriaceae</taxon>
        <taxon>Lacisediminihabitans</taxon>
    </lineage>
</organism>
<dbReference type="Pfam" id="PF13560">
    <property type="entry name" value="HTH_31"/>
    <property type="match status" value="1"/>
</dbReference>
<evidence type="ECO:0000313" key="3">
    <source>
        <dbReference type="Proteomes" id="UP000636458"/>
    </source>
</evidence>
<comment type="caution">
    <text evidence="2">The sequence shown here is derived from an EMBL/GenBank/DDBJ whole genome shotgun (WGS) entry which is preliminary data.</text>
</comment>
<proteinExistence type="predicted"/>
<dbReference type="GO" id="GO:0003677">
    <property type="term" value="F:DNA binding"/>
    <property type="evidence" value="ECO:0007669"/>
    <property type="project" value="InterPro"/>
</dbReference>
<dbReference type="RefSeq" id="WP_200557035.1">
    <property type="nucleotide sequence ID" value="NZ_JAEPES010000005.1"/>
</dbReference>
<dbReference type="InterPro" id="IPR010982">
    <property type="entry name" value="Lambda_DNA-bd_dom_sf"/>
</dbReference>
<dbReference type="InterPro" id="IPR001387">
    <property type="entry name" value="Cro/C1-type_HTH"/>
</dbReference>
<name>A0A934SVI2_9MICO</name>
<dbReference type="CDD" id="cd00093">
    <property type="entry name" value="HTH_XRE"/>
    <property type="match status" value="1"/>
</dbReference>
<keyword evidence="3" id="KW-1185">Reference proteome</keyword>
<sequence>MPIQHTLVSQFLRAHRDALQPEDVGLPRSAGRRVCGLRREEVASLACISLEYYLRLEQGIGGYPSDRVVTSLAQALLLDDDEVDYLRRIVRQQARVVRAPVMSELVDAGVSDVINQWEGSPAIVLDRNQDVVAANSLARELGGGSFDPGQNRVLATFSVPPRHRRPQWEATARSVVAALRFHGDADDLRMQRIVGKLWGSSSDFRRIWALQDARAQSAGSVECYIETFGRVDFRCQFLAVPGISHHVVMVLFADPGSVAGDTIELVGARKGADYGEDSGAGALSSRYEKYPQAALA</sequence>
<dbReference type="AlphaFoldDB" id="A0A934SVI2"/>